<keyword evidence="8" id="KW-0282">Flagellum</keyword>
<evidence type="ECO:0000313" key="8">
    <source>
        <dbReference type="EMBL" id="MDR6244708.1"/>
    </source>
</evidence>
<dbReference type="EMBL" id="JAVDQH010000009">
    <property type="protein sequence ID" value="MDR6244708.1"/>
    <property type="molecule type" value="Genomic_DNA"/>
</dbReference>
<dbReference type="PANTHER" id="PTHR30435">
    <property type="entry name" value="FLAGELLAR PROTEIN"/>
    <property type="match status" value="1"/>
</dbReference>
<comment type="subcellular location">
    <subcellularLocation>
        <location evidence="1 4">Bacterial flagellum basal body</location>
    </subcellularLocation>
</comment>
<dbReference type="RefSeq" id="WP_188776658.1">
    <property type="nucleotide sequence ID" value="NZ_BMMB01000007.1"/>
</dbReference>
<evidence type="ECO:0000256" key="2">
    <source>
        <dbReference type="ARBA" id="ARBA00009677"/>
    </source>
</evidence>
<evidence type="ECO:0000256" key="3">
    <source>
        <dbReference type="ARBA" id="ARBA00023143"/>
    </source>
</evidence>
<evidence type="ECO:0000313" key="9">
    <source>
        <dbReference type="Proteomes" id="UP001185028"/>
    </source>
</evidence>
<dbReference type="NCBIfam" id="NF009278">
    <property type="entry name" value="PRK12636.1"/>
    <property type="match status" value="1"/>
</dbReference>
<dbReference type="SUPFAM" id="SSF117143">
    <property type="entry name" value="Flagellar hook protein flgE"/>
    <property type="match status" value="1"/>
</dbReference>
<reference evidence="8 9" key="1">
    <citation type="submission" date="2023-07" db="EMBL/GenBank/DDBJ databases">
        <title>Genomic Encyclopedia of Type Strains, Phase IV (KMG-IV): sequencing the most valuable type-strain genomes for metagenomic binning, comparative biology and taxonomic classification.</title>
        <authorList>
            <person name="Goeker M."/>
        </authorList>
    </citation>
    <scope>NUCLEOTIDE SEQUENCE [LARGE SCALE GENOMIC DNA]</scope>
    <source>
        <strain evidence="8 9">DSM 22170</strain>
    </source>
</reference>
<dbReference type="Pfam" id="PF00460">
    <property type="entry name" value="Flg_bb_rod"/>
    <property type="match status" value="1"/>
</dbReference>
<comment type="similarity">
    <text evidence="2 4">Belongs to the flagella basal body rod proteins family.</text>
</comment>
<evidence type="ECO:0000259" key="7">
    <source>
        <dbReference type="Pfam" id="PF22692"/>
    </source>
</evidence>
<protein>
    <submittedName>
        <fullName evidence="8">Flagellar hook protein FlgE</fullName>
    </submittedName>
</protein>
<feature type="domain" description="Flagellar basal-body/hook protein C-terminal" evidence="6">
    <location>
        <begin position="227"/>
        <end position="271"/>
    </location>
</feature>
<dbReference type="NCBIfam" id="TIGR02490">
    <property type="entry name" value="flgF"/>
    <property type="match status" value="1"/>
</dbReference>
<feature type="domain" description="Flagellar basal body rod protein N-terminal" evidence="5">
    <location>
        <begin position="5"/>
        <end position="35"/>
    </location>
</feature>
<keyword evidence="9" id="KW-1185">Reference proteome</keyword>
<name>A0ABU1IZN7_9BACL</name>
<dbReference type="InterPro" id="IPR010930">
    <property type="entry name" value="Flg_bb/hook_C_dom"/>
</dbReference>
<accession>A0ABU1IZN7</accession>
<sequence length="273" mass="28380">MLRSMYSGVAGMKGFQTKLDVIGNNIANVNTVGFKKSRVMFQDILSQTTKGVTAPVADTSGGVNAQQVGLGSRVSSIDTLHLAGSAQTTNNPTDLRIDGDGFFAVKLSADQQVPYLTRAGDFHVDSARQLVTSDGGLVVDTGGTPITIPDTAVSFSIQANGTILLTNADGTTENGAQLGIAKVVNPEGLEKIGGSLYRVTPNAVTDGDLGDLVAAGDATAGTGSIVAGQLEMSNVDLTDEFTEMIVAQRGFQANSRIITTSDDILQELINLKR</sequence>
<dbReference type="InterPro" id="IPR020013">
    <property type="entry name" value="Flagellar_FlgE/F/G"/>
</dbReference>
<feature type="domain" description="Flagellar hook protein FlgE/F/G-like D1" evidence="7">
    <location>
        <begin position="97"/>
        <end position="163"/>
    </location>
</feature>
<dbReference type="InterPro" id="IPR037925">
    <property type="entry name" value="FlgE/F/G-like"/>
</dbReference>
<keyword evidence="8" id="KW-0969">Cilium</keyword>
<organism evidence="8 9">
    <name type="scientific">Paenibacillus hunanensis</name>
    <dbReference type="NCBI Taxonomy" id="539262"/>
    <lineage>
        <taxon>Bacteria</taxon>
        <taxon>Bacillati</taxon>
        <taxon>Bacillota</taxon>
        <taxon>Bacilli</taxon>
        <taxon>Bacillales</taxon>
        <taxon>Paenibacillaceae</taxon>
        <taxon>Paenibacillus</taxon>
    </lineage>
</organism>
<dbReference type="InterPro" id="IPR012836">
    <property type="entry name" value="FlgF"/>
</dbReference>
<keyword evidence="8" id="KW-0966">Cell projection</keyword>
<dbReference type="NCBIfam" id="TIGR03506">
    <property type="entry name" value="FlgEFG_subfam"/>
    <property type="match status" value="2"/>
</dbReference>
<evidence type="ECO:0000256" key="4">
    <source>
        <dbReference type="RuleBase" id="RU362116"/>
    </source>
</evidence>
<dbReference type="PROSITE" id="PS00588">
    <property type="entry name" value="FLAGELLA_BB_ROD"/>
    <property type="match status" value="1"/>
</dbReference>
<dbReference type="Pfam" id="PF22692">
    <property type="entry name" value="LlgE_F_G_D1"/>
    <property type="match status" value="1"/>
</dbReference>
<dbReference type="InterPro" id="IPR053967">
    <property type="entry name" value="LlgE_F_G-like_D1"/>
</dbReference>
<dbReference type="PANTHER" id="PTHR30435:SF1">
    <property type="entry name" value="FLAGELLAR HOOK PROTEIN FLGE"/>
    <property type="match status" value="1"/>
</dbReference>
<keyword evidence="3 4" id="KW-0975">Bacterial flagellum</keyword>
<dbReference type="Pfam" id="PF06429">
    <property type="entry name" value="Flg_bbr_C"/>
    <property type="match status" value="1"/>
</dbReference>
<evidence type="ECO:0000259" key="5">
    <source>
        <dbReference type="Pfam" id="PF00460"/>
    </source>
</evidence>
<dbReference type="Proteomes" id="UP001185028">
    <property type="component" value="Unassembled WGS sequence"/>
</dbReference>
<evidence type="ECO:0000259" key="6">
    <source>
        <dbReference type="Pfam" id="PF06429"/>
    </source>
</evidence>
<proteinExistence type="inferred from homology"/>
<dbReference type="InterPro" id="IPR019776">
    <property type="entry name" value="Flagellar_basal_body_rod_CS"/>
</dbReference>
<comment type="caution">
    <text evidence="8">The sequence shown here is derived from an EMBL/GenBank/DDBJ whole genome shotgun (WGS) entry which is preliminary data.</text>
</comment>
<dbReference type="InterPro" id="IPR001444">
    <property type="entry name" value="Flag_bb_rod_N"/>
</dbReference>
<gene>
    <name evidence="8" type="ORF">JOC58_002605</name>
</gene>
<evidence type="ECO:0000256" key="1">
    <source>
        <dbReference type="ARBA" id="ARBA00004117"/>
    </source>
</evidence>